<evidence type="ECO:0000256" key="4">
    <source>
        <dbReference type="SAM" id="MobiDB-lite"/>
    </source>
</evidence>
<dbReference type="HOGENOM" id="CLU_018359_0_0_1"/>
<dbReference type="InterPro" id="IPR000504">
    <property type="entry name" value="RRM_dom"/>
</dbReference>
<dbReference type="PROSITE" id="PS50102">
    <property type="entry name" value="RRM"/>
    <property type="match status" value="1"/>
</dbReference>
<organism evidence="6 7">
    <name type="scientific">Naumovozyma dairenensis (strain ATCC 10597 / BCRC 20456 / CBS 421 / NBRC 0211 / NRRL Y-12639)</name>
    <name type="common">Saccharomyces dairenensis</name>
    <dbReference type="NCBI Taxonomy" id="1071378"/>
    <lineage>
        <taxon>Eukaryota</taxon>
        <taxon>Fungi</taxon>
        <taxon>Dikarya</taxon>
        <taxon>Ascomycota</taxon>
        <taxon>Saccharomycotina</taxon>
        <taxon>Saccharomycetes</taxon>
        <taxon>Saccharomycetales</taxon>
        <taxon>Saccharomycetaceae</taxon>
        <taxon>Naumovozyma</taxon>
    </lineage>
</organism>
<dbReference type="GO" id="GO:0045793">
    <property type="term" value="P:positive regulation of cell size"/>
    <property type="evidence" value="ECO:0007669"/>
    <property type="project" value="EnsemblFungi"/>
</dbReference>
<dbReference type="KEGG" id="ndi:NDAI_0F03530"/>
<feature type="region of interest" description="Disordered" evidence="4">
    <location>
        <begin position="334"/>
        <end position="396"/>
    </location>
</feature>
<name>G0WD10_NAUDC</name>
<dbReference type="SMART" id="SM00360">
    <property type="entry name" value="RRM"/>
    <property type="match status" value="1"/>
</dbReference>
<dbReference type="InterPro" id="IPR012677">
    <property type="entry name" value="Nucleotide-bd_a/b_plait_sf"/>
</dbReference>
<evidence type="ECO:0000256" key="1">
    <source>
        <dbReference type="ARBA" id="ARBA00022553"/>
    </source>
</evidence>
<accession>G0WD10</accession>
<sequence>MQDNSYLFQKPFSVSTENLSFTAVHNLSPNQQANLKLNSTSSIRSNSDTNIKFSATNGHTPSILSDNMNSSAYLSQLVNNNSSQPDVTTDISGNKIEQHSYIIRLSNLPKDLSEREAYAIFALAVEVKSIELITTEEPHSTTNKKDDFHKVSGPIVEAKFDSLPLALQYSSILNMKPDLFNPEFPCHCKVEVIDSSTNQKILINRESVASQQFPPSPLATKNPRLSLPASSRFSFTDPFSSTDYNQYPPPSSQSQTYGQHPVKSNELSQSFLSLENKDINESIWNSTGMPSSINGFASSSKPATPSMEWGNASSTRSQSVAFFSPTSTHNMAMQNGPPVQSNLGMPPIMPMANVPTLQQQQQQQQQQQEQQQKQQSLSSYNSLSHLNDSNTQPMVNNIMHAPHHQTFIPTTNLQNVPNTISSANVNGGSTLMNENDNMNVPINNSNALKGPSSSSSSSKGPQVDLSLLARIPPPANPADQNPPCNTLYVGNLPVDCTEQELRQLFSTQEGFKRLSFRVKNNNSNNVMLSNSNSAAHGPMCFVEFEDIAYATKALAELYGTQLPRATPSNKGGIRLSFSKNPLGVRGPNNRRNQTQTQMQTQNQNPNNLNSLPGNTASGTTLNHFIYSNKAATSSFTNIHS</sequence>
<gene>
    <name evidence="6" type="primary">NDAI0F03530</name>
    <name evidence="6" type="ordered locus">NDAI_0F03530</name>
</gene>
<reference evidence="6 7" key="1">
    <citation type="journal article" date="2011" name="Proc. Natl. Acad. Sci. U.S.A.">
        <title>Evolutionary erosion of yeast sex chromosomes by mating-type switching accidents.</title>
        <authorList>
            <person name="Gordon J.L."/>
            <person name="Armisen D."/>
            <person name="Proux-Wera E."/>
            <person name="Oheigeartaigh S.S."/>
            <person name="Byrne K.P."/>
            <person name="Wolfe K.H."/>
        </authorList>
    </citation>
    <scope>NUCLEOTIDE SEQUENCE [LARGE SCALE GENOMIC DNA]</scope>
    <source>
        <strain evidence="7">ATCC 10597 / BCRC 20456 / CBS 421 / NBRC 0211 / NRRL Y-12639</strain>
    </source>
</reference>
<dbReference type="FunFam" id="3.30.70.330:FF:000089">
    <property type="entry name" value="RNA binding protein"/>
    <property type="match status" value="1"/>
</dbReference>
<feature type="region of interest" description="Disordered" evidence="4">
    <location>
        <begin position="441"/>
        <end position="462"/>
    </location>
</feature>
<dbReference type="GO" id="GO:0010811">
    <property type="term" value="P:positive regulation of cell-substrate adhesion"/>
    <property type="evidence" value="ECO:0007669"/>
    <property type="project" value="EnsemblFungi"/>
</dbReference>
<evidence type="ECO:0000313" key="7">
    <source>
        <dbReference type="Proteomes" id="UP000000689"/>
    </source>
</evidence>
<dbReference type="OMA" id="YLFQKPF"/>
<keyword evidence="7" id="KW-1185">Reference proteome</keyword>
<dbReference type="AlphaFoldDB" id="G0WD10"/>
<evidence type="ECO:0000256" key="3">
    <source>
        <dbReference type="PROSITE-ProRule" id="PRU00176"/>
    </source>
</evidence>
<dbReference type="eggNOG" id="KOG0118">
    <property type="taxonomic scope" value="Eukaryota"/>
</dbReference>
<dbReference type="GeneID" id="11497009"/>
<dbReference type="Gene3D" id="3.30.70.330">
    <property type="match status" value="1"/>
</dbReference>
<dbReference type="GO" id="GO:0007124">
    <property type="term" value="P:pseudohyphal growth"/>
    <property type="evidence" value="ECO:0007669"/>
    <property type="project" value="EnsemblFungi"/>
</dbReference>
<dbReference type="SUPFAM" id="SSF54928">
    <property type="entry name" value="RNA-binding domain, RBD"/>
    <property type="match status" value="1"/>
</dbReference>
<feature type="domain" description="RRM" evidence="5">
    <location>
        <begin position="485"/>
        <end position="580"/>
    </location>
</feature>
<dbReference type="GO" id="GO:0003729">
    <property type="term" value="F:mRNA binding"/>
    <property type="evidence" value="ECO:0007669"/>
    <property type="project" value="EnsemblFungi"/>
</dbReference>
<dbReference type="GO" id="GO:0071554">
    <property type="term" value="P:cell wall organization or biogenesis"/>
    <property type="evidence" value="ECO:0007669"/>
    <property type="project" value="EnsemblFungi"/>
</dbReference>
<proteinExistence type="predicted"/>
<dbReference type="CDD" id="cd12245">
    <property type="entry name" value="RRM_scw1_like"/>
    <property type="match status" value="1"/>
</dbReference>
<dbReference type="GO" id="GO:0061157">
    <property type="term" value="P:mRNA destabilization"/>
    <property type="evidence" value="ECO:0007669"/>
    <property type="project" value="EnsemblFungi"/>
</dbReference>
<feature type="region of interest" description="Disordered" evidence="4">
    <location>
        <begin position="577"/>
        <end position="615"/>
    </location>
</feature>
<dbReference type="GO" id="GO:0045893">
    <property type="term" value="P:positive regulation of DNA-templated transcription"/>
    <property type="evidence" value="ECO:0007669"/>
    <property type="project" value="EnsemblFungi"/>
</dbReference>
<feature type="compositionally biased region" description="Polar residues" evidence="4">
    <location>
        <begin position="334"/>
        <end position="343"/>
    </location>
</feature>
<dbReference type="GO" id="GO:0010494">
    <property type="term" value="C:cytoplasmic stress granule"/>
    <property type="evidence" value="ECO:0007669"/>
    <property type="project" value="EnsemblFungi"/>
</dbReference>
<dbReference type="InterPro" id="IPR035979">
    <property type="entry name" value="RBD_domain_sf"/>
</dbReference>
<dbReference type="GO" id="GO:0005789">
    <property type="term" value="C:endoplasmic reticulum membrane"/>
    <property type="evidence" value="ECO:0007669"/>
    <property type="project" value="EnsemblFungi"/>
</dbReference>
<dbReference type="GO" id="GO:0007089">
    <property type="term" value="P:traversing start control point of mitotic cell cycle"/>
    <property type="evidence" value="ECO:0007669"/>
    <property type="project" value="EnsemblFungi"/>
</dbReference>
<dbReference type="RefSeq" id="XP_003670914.1">
    <property type="nucleotide sequence ID" value="XM_003670866.1"/>
</dbReference>
<dbReference type="EMBL" id="HE580272">
    <property type="protein sequence ID" value="CCD25671.1"/>
    <property type="molecule type" value="Genomic_DNA"/>
</dbReference>
<dbReference type="Pfam" id="PF00076">
    <property type="entry name" value="RRM_1"/>
    <property type="match status" value="1"/>
</dbReference>
<evidence type="ECO:0000256" key="2">
    <source>
        <dbReference type="ARBA" id="ARBA00022884"/>
    </source>
</evidence>
<dbReference type="OrthoDB" id="431169at2759"/>
<dbReference type="GO" id="GO:0001403">
    <property type="term" value="P:invasive growth in response to glucose limitation"/>
    <property type="evidence" value="ECO:0007669"/>
    <property type="project" value="EnsemblFungi"/>
</dbReference>
<dbReference type="Proteomes" id="UP000000689">
    <property type="component" value="Chromosome 6"/>
</dbReference>
<keyword evidence="2 3" id="KW-0694">RNA-binding</keyword>
<feature type="compositionally biased region" description="Low complexity" evidence="4">
    <location>
        <begin position="585"/>
        <end position="614"/>
    </location>
</feature>
<evidence type="ECO:0000259" key="5">
    <source>
        <dbReference type="PROSITE" id="PS50102"/>
    </source>
</evidence>
<dbReference type="PANTHER" id="PTHR10501">
    <property type="entry name" value="U1 SMALL NUCLEAR RIBONUCLEOPROTEIN A/U2 SMALL NUCLEAR RIBONUCLEOPROTEIN B"/>
    <property type="match status" value="1"/>
</dbReference>
<dbReference type="GO" id="GO:0045901">
    <property type="term" value="P:positive regulation of translational elongation"/>
    <property type="evidence" value="ECO:0007669"/>
    <property type="project" value="EnsemblFungi"/>
</dbReference>
<keyword evidence="1" id="KW-0597">Phosphoprotein</keyword>
<protein>
    <recommendedName>
        <fullName evidence="5">RRM domain-containing protein</fullName>
    </recommendedName>
</protein>
<evidence type="ECO:0000313" key="6">
    <source>
        <dbReference type="EMBL" id="CCD25671.1"/>
    </source>
</evidence>
<feature type="region of interest" description="Disordered" evidence="4">
    <location>
        <begin position="242"/>
        <end position="262"/>
    </location>
</feature>
<feature type="compositionally biased region" description="Low complexity" evidence="4">
    <location>
        <begin position="358"/>
        <end position="390"/>
    </location>
</feature>
<dbReference type="GO" id="GO:0000932">
    <property type="term" value="C:P-body"/>
    <property type="evidence" value="ECO:0007669"/>
    <property type="project" value="EnsemblFungi"/>
</dbReference>
<dbReference type="STRING" id="1071378.G0WD10"/>